<accession>A0ABW2QFE5</accession>
<organism evidence="4 5">
    <name type="scientific">Georgenia alba</name>
    <dbReference type="NCBI Taxonomy" id="2233858"/>
    <lineage>
        <taxon>Bacteria</taxon>
        <taxon>Bacillati</taxon>
        <taxon>Actinomycetota</taxon>
        <taxon>Actinomycetes</taxon>
        <taxon>Micrococcales</taxon>
        <taxon>Bogoriellaceae</taxon>
        <taxon>Georgenia</taxon>
    </lineage>
</organism>
<dbReference type="Proteomes" id="UP001596455">
    <property type="component" value="Unassembled WGS sequence"/>
</dbReference>
<dbReference type="PROSITE" id="PS51782">
    <property type="entry name" value="LYSM"/>
    <property type="match status" value="1"/>
</dbReference>
<feature type="region of interest" description="Disordered" evidence="1">
    <location>
        <begin position="124"/>
        <end position="192"/>
    </location>
</feature>
<dbReference type="EMBL" id="JBHTCQ010000003">
    <property type="protein sequence ID" value="MFC7406365.1"/>
    <property type="molecule type" value="Genomic_DNA"/>
</dbReference>
<name>A0ABW2QFE5_9MICO</name>
<dbReference type="InterPro" id="IPR036779">
    <property type="entry name" value="LysM_dom_sf"/>
</dbReference>
<sequence>MTERPTTRLAVVLMTVSAALCAWLGVSAWSATPAIADTRDVADAVAALTMWAGCLAAGWYTTTCVAALMVHGARATGRRALALERAVRRWGFPFLRRALLSTAAAGVGASVALGSAAAAPAGTHVPHDLGWGAPEDAPATQVPSEPEPSRSAPPPDPEPAAPRTAAPADPEAEPATDPGETPTPGTHERTYRVRPGDSLWSIAADHLGPDAHAGDVAAAWPGWYETNRDAIGTDPHLIQPDLTLQIPTEETR</sequence>
<proteinExistence type="predicted"/>
<feature type="compositionally biased region" description="Pro residues" evidence="1">
    <location>
        <begin position="151"/>
        <end position="160"/>
    </location>
</feature>
<dbReference type="InterPro" id="IPR052196">
    <property type="entry name" value="Bact_Kbp"/>
</dbReference>
<evidence type="ECO:0000256" key="1">
    <source>
        <dbReference type="SAM" id="MobiDB-lite"/>
    </source>
</evidence>
<dbReference type="InterPro" id="IPR018392">
    <property type="entry name" value="LysM"/>
</dbReference>
<dbReference type="CDD" id="cd00118">
    <property type="entry name" value="LysM"/>
    <property type="match status" value="1"/>
</dbReference>
<dbReference type="Pfam" id="PF01476">
    <property type="entry name" value="LysM"/>
    <property type="match status" value="1"/>
</dbReference>
<evidence type="ECO:0000259" key="3">
    <source>
        <dbReference type="PROSITE" id="PS51782"/>
    </source>
</evidence>
<keyword evidence="5" id="KW-1185">Reference proteome</keyword>
<dbReference type="PANTHER" id="PTHR34700:SF4">
    <property type="entry name" value="PHAGE-LIKE ELEMENT PBSX PROTEIN XKDP"/>
    <property type="match status" value="1"/>
</dbReference>
<evidence type="ECO:0000256" key="2">
    <source>
        <dbReference type="SAM" id="Phobius"/>
    </source>
</evidence>
<dbReference type="PANTHER" id="PTHR34700">
    <property type="entry name" value="POTASSIUM BINDING PROTEIN KBP"/>
    <property type="match status" value="1"/>
</dbReference>
<keyword evidence="2" id="KW-0812">Transmembrane</keyword>
<feature type="domain" description="LysM" evidence="3">
    <location>
        <begin position="189"/>
        <end position="246"/>
    </location>
</feature>
<gene>
    <name evidence="4" type="ORF">ACFQQL_14705</name>
</gene>
<keyword evidence="2" id="KW-1133">Transmembrane helix</keyword>
<reference evidence="5" key="1">
    <citation type="journal article" date="2019" name="Int. J. Syst. Evol. Microbiol.">
        <title>The Global Catalogue of Microorganisms (GCM) 10K type strain sequencing project: providing services to taxonomists for standard genome sequencing and annotation.</title>
        <authorList>
            <consortium name="The Broad Institute Genomics Platform"/>
            <consortium name="The Broad Institute Genome Sequencing Center for Infectious Disease"/>
            <person name="Wu L."/>
            <person name="Ma J."/>
        </authorList>
    </citation>
    <scope>NUCLEOTIDE SEQUENCE [LARGE SCALE GENOMIC DNA]</scope>
    <source>
        <strain evidence="5">JCM 1490</strain>
    </source>
</reference>
<keyword evidence="2" id="KW-0472">Membrane</keyword>
<evidence type="ECO:0000313" key="4">
    <source>
        <dbReference type="EMBL" id="MFC7406365.1"/>
    </source>
</evidence>
<dbReference type="RefSeq" id="WP_382395698.1">
    <property type="nucleotide sequence ID" value="NZ_JBHTCQ010000003.1"/>
</dbReference>
<dbReference type="Gene3D" id="3.10.350.10">
    <property type="entry name" value="LysM domain"/>
    <property type="match status" value="1"/>
</dbReference>
<evidence type="ECO:0000313" key="5">
    <source>
        <dbReference type="Proteomes" id="UP001596455"/>
    </source>
</evidence>
<feature type="compositionally biased region" description="Low complexity" evidence="1">
    <location>
        <begin position="161"/>
        <end position="185"/>
    </location>
</feature>
<feature type="transmembrane region" description="Helical" evidence="2">
    <location>
        <begin position="98"/>
        <end position="119"/>
    </location>
</feature>
<feature type="transmembrane region" description="Helical" evidence="2">
    <location>
        <begin position="46"/>
        <end position="70"/>
    </location>
</feature>
<comment type="caution">
    <text evidence="4">The sequence shown here is derived from an EMBL/GenBank/DDBJ whole genome shotgun (WGS) entry which is preliminary data.</text>
</comment>
<protein>
    <submittedName>
        <fullName evidence="4">LysM peptidoglycan-binding domain-containing protein</fullName>
    </submittedName>
</protein>